<accession>A0AAV4PZL9</accession>
<dbReference type="InterPro" id="IPR013083">
    <property type="entry name" value="Znf_RING/FYVE/PHD"/>
</dbReference>
<dbReference type="GO" id="GO:0008270">
    <property type="term" value="F:zinc ion binding"/>
    <property type="evidence" value="ECO:0007669"/>
    <property type="project" value="UniProtKB-KW"/>
</dbReference>
<dbReference type="PROSITE" id="PS50145">
    <property type="entry name" value="ZF_TRAF"/>
    <property type="match status" value="2"/>
</dbReference>
<dbReference type="SUPFAM" id="SSF57850">
    <property type="entry name" value="RING/U-box"/>
    <property type="match status" value="1"/>
</dbReference>
<dbReference type="Pfam" id="PF02176">
    <property type="entry name" value="zf-TRAF"/>
    <property type="match status" value="1"/>
</dbReference>
<feature type="zinc finger region" description="TRAF-type" evidence="4">
    <location>
        <begin position="232"/>
        <end position="286"/>
    </location>
</feature>
<evidence type="ECO:0000259" key="8">
    <source>
        <dbReference type="PROSITE" id="PS50145"/>
    </source>
</evidence>
<dbReference type="InterPro" id="IPR017907">
    <property type="entry name" value="Znf_RING_CS"/>
</dbReference>
<evidence type="ECO:0000256" key="3">
    <source>
        <dbReference type="ARBA" id="ARBA00022833"/>
    </source>
</evidence>
<keyword evidence="2 4" id="KW-0863">Zinc-finger</keyword>
<protein>
    <submittedName>
        <fullName evidence="10">Uncharacterized protein</fullName>
    </submittedName>
</protein>
<sequence length="431" mass="49216">MVVGGTPITTKHGCRWNTDYDETWLRKTLDFSCCIICVKSWIAVVFLVDFHLHVHIWIFYKVRLLKHRFQIVTMTDDSVQLENVEFVQSCPMQFRCRRCSSLDSSLNRARCGHGFCGRCVGMVRAARFQCPVDSRSVEKKELVVDKEIKDKILELAVYCLQKKRGCKKTLILKELETHLESCGYVPVSCPCSCGLQVTKRELAQHLTSTCDRRLVSCTYCQEDVVVKDMDEHNDVCGKKPVVCPHCKAEVKREQLPTHEHSCPMKPRSCVLSEAGCQFKGTAEELESHSSDIQNHIQVIAESMAQYRLNIRNLELKVEESVSENIKLKEQLQDIYPVLGTVKNLDTTVTTLLEKVKKLEIAEQTVEEMNETLIRLKEYMQRAQPAVVQDHKSKSPQGTKSPELKSPPRGLFNHNTSFEDHKPKHAAPPTDL</sequence>
<dbReference type="InterPro" id="IPR001293">
    <property type="entry name" value="Znf_TRAF"/>
</dbReference>
<dbReference type="AlphaFoldDB" id="A0AAV4PZL9"/>
<proteinExistence type="predicted"/>
<feature type="coiled-coil region" evidence="5">
    <location>
        <begin position="296"/>
        <end position="381"/>
    </location>
</feature>
<dbReference type="PANTHER" id="PTHR10131:SF94">
    <property type="entry name" value="TNF RECEPTOR-ASSOCIATED FACTOR 4"/>
    <property type="match status" value="1"/>
</dbReference>
<keyword evidence="5" id="KW-0175">Coiled coil</keyword>
<dbReference type="SUPFAM" id="SSF49599">
    <property type="entry name" value="TRAF domain-like"/>
    <property type="match status" value="2"/>
</dbReference>
<feature type="domain" description="SIAH-type" evidence="9">
    <location>
        <begin position="154"/>
        <end position="211"/>
    </location>
</feature>
<reference evidence="10 11" key="1">
    <citation type="submission" date="2021-06" db="EMBL/GenBank/DDBJ databases">
        <title>Caerostris darwini draft genome.</title>
        <authorList>
            <person name="Kono N."/>
            <person name="Arakawa K."/>
        </authorList>
    </citation>
    <scope>NUCLEOTIDE SEQUENCE [LARGE SCALE GENOMIC DNA]</scope>
</reference>
<evidence type="ECO:0000256" key="6">
    <source>
        <dbReference type="SAM" id="MobiDB-lite"/>
    </source>
</evidence>
<feature type="domain" description="TRAF-type" evidence="8">
    <location>
        <begin position="177"/>
        <end position="224"/>
    </location>
</feature>
<dbReference type="Gene3D" id="3.30.40.10">
    <property type="entry name" value="Zinc/RING finger domain, C3HC4 (zinc finger)"/>
    <property type="match status" value="3"/>
</dbReference>
<evidence type="ECO:0000256" key="4">
    <source>
        <dbReference type="PROSITE-ProRule" id="PRU00207"/>
    </source>
</evidence>
<dbReference type="Proteomes" id="UP001054837">
    <property type="component" value="Unassembled WGS sequence"/>
</dbReference>
<evidence type="ECO:0000256" key="2">
    <source>
        <dbReference type="ARBA" id="ARBA00022771"/>
    </source>
</evidence>
<dbReference type="GO" id="GO:0043122">
    <property type="term" value="P:regulation of canonical NF-kappaB signal transduction"/>
    <property type="evidence" value="ECO:0007669"/>
    <property type="project" value="TreeGrafter"/>
</dbReference>
<evidence type="ECO:0000259" key="7">
    <source>
        <dbReference type="PROSITE" id="PS50089"/>
    </source>
</evidence>
<dbReference type="InterPro" id="IPR013010">
    <property type="entry name" value="Znf_SIAH"/>
</dbReference>
<keyword evidence="11" id="KW-1185">Reference proteome</keyword>
<evidence type="ECO:0000259" key="9">
    <source>
        <dbReference type="PROSITE" id="PS51081"/>
    </source>
</evidence>
<feature type="domain" description="RING-type" evidence="7">
    <location>
        <begin position="96"/>
        <end position="134"/>
    </location>
</feature>
<evidence type="ECO:0000256" key="5">
    <source>
        <dbReference type="SAM" id="Coils"/>
    </source>
</evidence>
<feature type="region of interest" description="Disordered" evidence="6">
    <location>
        <begin position="384"/>
        <end position="431"/>
    </location>
</feature>
<organism evidence="10 11">
    <name type="scientific">Caerostris darwini</name>
    <dbReference type="NCBI Taxonomy" id="1538125"/>
    <lineage>
        <taxon>Eukaryota</taxon>
        <taxon>Metazoa</taxon>
        <taxon>Ecdysozoa</taxon>
        <taxon>Arthropoda</taxon>
        <taxon>Chelicerata</taxon>
        <taxon>Arachnida</taxon>
        <taxon>Araneae</taxon>
        <taxon>Araneomorphae</taxon>
        <taxon>Entelegynae</taxon>
        <taxon>Araneoidea</taxon>
        <taxon>Araneidae</taxon>
        <taxon>Caerostris</taxon>
    </lineage>
</organism>
<dbReference type="InterPro" id="IPR001841">
    <property type="entry name" value="Znf_RING"/>
</dbReference>
<dbReference type="PROSITE" id="PS51081">
    <property type="entry name" value="ZF_SIAH"/>
    <property type="match status" value="1"/>
</dbReference>
<evidence type="ECO:0000313" key="11">
    <source>
        <dbReference type="Proteomes" id="UP001054837"/>
    </source>
</evidence>
<dbReference type="PROSITE" id="PS00518">
    <property type="entry name" value="ZF_RING_1"/>
    <property type="match status" value="1"/>
</dbReference>
<keyword evidence="1 4" id="KW-0479">Metal-binding</keyword>
<evidence type="ECO:0000256" key="1">
    <source>
        <dbReference type="ARBA" id="ARBA00022723"/>
    </source>
</evidence>
<keyword evidence="3 4" id="KW-0862">Zinc</keyword>
<name>A0AAV4PZL9_9ARAC</name>
<comment type="caution">
    <text evidence="10">The sequence shown here is derived from an EMBL/GenBank/DDBJ whole genome shotgun (WGS) entry which is preliminary data.</text>
</comment>
<feature type="domain" description="TRAF-type" evidence="8">
    <location>
        <begin position="232"/>
        <end position="286"/>
    </location>
</feature>
<feature type="zinc finger region" description="TRAF-type" evidence="4">
    <location>
        <begin position="177"/>
        <end position="224"/>
    </location>
</feature>
<dbReference type="PANTHER" id="PTHR10131">
    <property type="entry name" value="TNF RECEPTOR ASSOCIATED FACTOR"/>
    <property type="match status" value="1"/>
</dbReference>
<evidence type="ECO:0000313" key="10">
    <source>
        <dbReference type="EMBL" id="GIY02311.1"/>
    </source>
</evidence>
<dbReference type="EMBL" id="BPLQ01003666">
    <property type="protein sequence ID" value="GIY02311.1"/>
    <property type="molecule type" value="Genomic_DNA"/>
</dbReference>
<gene>
    <name evidence="10" type="primary">AVEN_88988_1</name>
    <name evidence="10" type="ORF">CDAR_112831</name>
</gene>
<dbReference type="PROSITE" id="PS50089">
    <property type="entry name" value="ZF_RING_2"/>
    <property type="match status" value="1"/>
</dbReference>